<name>G8NRF7_GRAMM</name>
<evidence type="ECO:0000313" key="3">
    <source>
        <dbReference type="Proteomes" id="UP000007113"/>
    </source>
</evidence>
<sequence length="177" mass="19628">MKNAVSYREAAGEGEQPMLLRQHLRVIRFWLGIFIAGLVLSGVTAFPLQTELTWAVSLLEASPVRPIAEATSLLPWIAHVQAALSDTNAHYPFLAYGTDWLAFAHLVLAVLFFGPYRDPLRNRWVITFGLIACGGVIPLALIAGHIRGIPIPWQLIDCSFGIFGAIPLLRCRWLISR</sequence>
<dbReference type="HOGENOM" id="CLU_1517110_0_0_0"/>
<dbReference type="KEGG" id="gma:AciX8_3012"/>
<reference evidence="2 3" key="1">
    <citation type="submission" date="2011-11" db="EMBL/GenBank/DDBJ databases">
        <title>Complete sequence of Granulicella mallensis MP5ACTX8.</title>
        <authorList>
            <consortium name="US DOE Joint Genome Institute"/>
            <person name="Lucas S."/>
            <person name="Copeland A."/>
            <person name="Lapidus A."/>
            <person name="Cheng J.-F."/>
            <person name="Goodwin L."/>
            <person name="Pitluck S."/>
            <person name="Peters L."/>
            <person name="Lu M."/>
            <person name="Detter J.C."/>
            <person name="Han C."/>
            <person name="Tapia R."/>
            <person name="Land M."/>
            <person name="Hauser L."/>
            <person name="Kyrpides N."/>
            <person name="Ivanova N."/>
            <person name="Mikhailova N."/>
            <person name="Pagani I."/>
            <person name="Rawat S."/>
            <person name="Mannisto M."/>
            <person name="Haggblom M."/>
            <person name="Woyke T."/>
        </authorList>
    </citation>
    <scope>NUCLEOTIDE SEQUENCE [LARGE SCALE GENOMIC DNA]</scope>
    <source>
        <strain evidence="3">ATCC BAA-1857 / DSM 23137 / MP5ACTX8</strain>
    </source>
</reference>
<feature type="transmembrane region" description="Helical" evidence="1">
    <location>
        <begin position="125"/>
        <end position="145"/>
    </location>
</feature>
<organism evidence="2 3">
    <name type="scientific">Granulicella mallensis (strain ATCC BAA-1857 / DSM 23137 / MP5ACTX8)</name>
    <dbReference type="NCBI Taxonomy" id="682795"/>
    <lineage>
        <taxon>Bacteria</taxon>
        <taxon>Pseudomonadati</taxon>
        <taxon>Acidobacteriota</taxon>
        <taxon>Terriglobia</taxon>
        <taxon>Terriglobales</taxon>
        <taxon>Acidobacteriaceae</taxon>
        <taxon>Granulicella</taxon>
    </lineage>
</organism>
<gene>
    <name evidence="2" type="ordered locus">AciX8_3012</name>
</gene>
<feature type="transmembrane region" description="Helical" evidence="1">
    <location>
        <begin position="93"/>
        <end position="113"/>
    </location>
</feature>
<feature type="transmembrane region" description="Helical" evidence="1">
    <location>
        <begin position="151"/>
        <end position="169"/>
    </location>
</feature>
<dbReference type="RefSeq" id="WP_014266192.1">
    <property type="nucleotide sequence ID" value="NC_016631.1"/>
</dbReference>
<evidence type="ECO:0000313" key="2">
    <source>
        <dbReference type="EMBL" id="AEU37315.1"/>
    </source>
</evidence>
<accession>G8NRF7</accession>
<protein>
    <submittedName>
        <fullName evidence="2">Uncharacterized protein</fullName>
    </submittedName>
</protein>
<dbReference type="STRING" id="682795.AciX8_3012"/>
<dbReference type="eggNOG" id="ENOG5031FUG">
    <property type="taxonomic scope" value="Bacteria"/>
</dbReference>
<keyword evidence="1" id="KW-1133">Transmembrane helix</keyword>
<keyword evidence="3" id="KW-1185">Reference proteome</keyword>
<evidence type="ECO:0000256" key="1">
    <source>
        <dbReference type="SAM" id="Phobius"/>
    </source>
</evidence>
<dbReference type="EMBL" id="CP003130">
    <property type="protein sequence ID" value="AEU37315.1"/>
    <property type="molecule type" value="Genomic_DNA"/>
</dbReference>
<dbReference type="AlphaFoldDB" id="G8NRF7"/>
<proteinExistence type="predicted"/>
<keyword evidence="1" id="KW-0812">Transmembrane</keyword>
<keyword evidence="1" id="KW-0472">Membrane</keyword>
<dbReference type="Proteomes" id="UP000007113">
    <property type="component" value="Chromosome"/>
</dbReference>
<feature type="transmembrane region" description="Helical" evidence="1">
    <location>
        <begin position="26"/>
        <end position="48"/>
    </location>
</feature>